<reference evidence="1 2" key="1">
    <citation type="journal article" date="2013" name="Chin. Sci. Bull.">
        <title>Genome survey uncovers the secrets of sex and lifestyle in caterpillar fungus.</title>
        <authorList>
            <person name="Hu X."/>
            <person name="Zhang Y."/>
            <person name="Xiao G."/>
            <person name="Zheng P."/>
            <person name="Xia Y."/>
            <person name="Zhang X."/>
            <person name="St Leger R.J."/>
            <person name="Liu X."/>
            <person name="Wang C."/>
        </authorList>
    </citation>
    <scope>NUCLEOTIDE SEQUENCE [LARGE SCALE GENOMIC DNA]</scope>
    <source>
        <strain evidence="2">Co18 / CGMCC 3.14243</strain>
        <tissue evidence="1">Fruit-body</tissue>
    </source>
</reference>
<evidence type="ECO:0000313" key="2">
    <source>
        <dbReference type="Proteomes" id="UP000019374"/>
    </source>
</evidence>
<proteinExistence type="predicted"/>
<dbReference type="AlphaFoldDB" id="T5AQ02"/>
<evidence type="ECO:0000313" key="1">
    <source>
        <dbReference type="EMBL" id="EQL03817.1"/>
    </source>
</evidence>
<dbReference type="HOGENOM" id="CLU_1540525_0_0_1"/>
<name>T5AQ02_OPHSC</name>
<sequence>MVPSRPWIPRCVGVRTVDHVDGALEEFDLWEMEMMYMIVLPTPAVVEQLYVDDSYISLDFSLLDNESAEPRRVCLGLVYRLMLQQFMLKFTRVWCEHGDDETRKRDDYLARLTRDYDELKKRFRDYYRDNVVGTEAVRRFRMHALDIEVSWMREVRAKYGDIIDLEYETVWLEA</sequence>
<dbReference type="EMBL" id="KE652191">
    <property type="protein sequence ID" value="EQL03817.1"/>
    <property type="molecule type" value="Genomic_DNA"/>
</dbReference>
<organism evidence="1 2">
    <name type="scientific">Ophiocordyceps sinensis (strain Co18 / CGMCC 3.14243)</name>
    <name type="common">Yarsagumba caterpillar fungus</name>
    <name type="synonym">Hirsutella sinensis</name>
    <dbReference type="NCBI Taxonomy" id="911162"/>
    <lineage>
        <taxon>Eukaryota</taxon>
        <taxon>Fungi</taxon>
        <taxon>Dikarya</taxon>
        <taxon>Ascomycota</taxon>
        <taxon>Pezizomycotina</taxon>
        <taxon>Sordariomycetes</taxon>
        <taxon>Hypocreomycetidae</taxon>
        <taxon>Hypocreales</taxon>
        <taxon>Ophiocordycipitaceae</taxon>
        <taxon>Ophiocordyceps</taxon>
    </lineage>
</organism>
<dbReference type="Proteomes" id="UP000019374">
    <property type="component" value="Unassembled WGS sequence"/>
</dbReference>
<protein>
    <submittedName>
        <fullName evidence="1">Uncharacterized protein</fullName>
    </submittedName>
</protein>
<accession>T5AQ02</accession>
<gene>
    <name evidence="1" type="ORF">OCS_00455</name>
</gene>